<dbReference type="Gene3D" id="3.40.630.30">
    <property type="match status" value="1"/>
</dbReference>
<dbReference type="Pfam" id="PF13302">
    <property type="entry name" value="Acetyltransf_3"/>
    <property type="match status" value="1"/>
</dbReference>
<dbReference type="EMBL" id="LROM01000093">
    <property type="protein sequence ID" value="OEZ98046.1"/>
    <property type="molecule type" value="Genomic_DNA"/>
</dbReference>
<dbReference type="RefSeq" id="WP_070249501.1">
    <property type="nucleotide sequence ID" value="NZ_LROM01000093.1"/>
</dbReference>
<dbReference type="PROSITE" id="PS51186">
    <property type="entry name" value="GNAT"/>
    <property type="match status" value="1"/>
</dbReference>
<dbReference type="GO" id="GO:0008999">
    <property type="term" value="F:protein-N-terminal-alanine acetyltransferase activity"/>
    <property type="evidence" value="ECO:0007669"/>
    <property type="project" value="TreeGrafter"/>
</dbReference>
<evidence type="ECO:0000256" key="3">
    <source>
        <dbReference type="ARBA" id="ARBA00038502"/>
    </source>
</evidence>
<organism evidence="5 6">
    <name type="scientific">Duganella phyllosphaerae</name>
    <dbReference type="NCBI Taxonomy" id="762836"/>
    <lineage>
        <taxon>Bacteria</taxon>
        <taxon>Pseudomonadati</taxon>
        <taxon>Pseudomonadota</taxon>
        <taxon>Betaproteobacteria</taxon>
        <taxon>Burkholderiales</taxon>
        <taxon>Oxalobacteraceae</taxon>
        <taxon>Telluria group</taxon>
        <taxon>Duganella</taxon>
    </lineage>
</organism>
<dbReference type="PATRIC" id="fig|762836.4.peg.3414"/>
<keyword evidence="6" id="KW-1185">Reference proteome</keyword>
<sequence length="176" mass="19139">MIIRPLRPDDAPALLAFELANRTWFEQHVAARAPSFYSLSGVTAHMSEYLALHDQGAMLPCVLVDEAGAIVGRANLRHIDRVAGTGEVGYRIAHDAGGRGLGSLALRHLLHAARHDYHLQTIDAWITDTNPGSQRIVAKHGFVRLDLAPQAETCGGEQRWAYAWRCVLAPAGDATS</sequence>
<keyword evidence="1 5" id="KW-0808">Transferase</keyword>
<evidence type="ECO:0000256" key="2">
    <source>
        <dbReference type="ARBA" id="ARBA00023315"/>
    </source>
</evidence>
<gene>
    <name evidence="5" type="ORF">DUPY_33190</name>
</gene>
<keyword evidence="2" id="KW-0012">Acyltransferase</keyword>
<evidence type="ECO:0000259" key="4">
    <source>
        <dbReference type="PROSITE" id="PS51186"/>
    </source>
</evidence>
<evidence type="ECO:0000313" key="5">
    <source>
        <dbReference type="EMBL" id="OEZ98046.1"/>
    </source>
</evidence>
<feature type="domain" description="N-acetyltransferase" evidence="4">
    <location>
        <begin position="1"/>
        <end position="169"/>
    </location>
</feature>
<dbReference type="PANTHER" id="PTHR43792:SF8">
    <property type="entry name" value="[RIBOSOMAL PROTEIN US5]-ALANINE N-ACETYLTRANSFERASE"/>
    <property type="match status" value="1"/>
</dbReference>
<dbReference type="Proteomes" id="UP000175989">
    <property type="component" value="Unassembled WGS sequence"/>
</dbReference>
<evidence type="ECO:0000313" key="6">
    <source>
        <dbReference type="Proteomes" id="UP000175989"/>
    </source>
</evidence>
<comment type="similarity">
    <text evidence="3">Belongs to the acetyltransferase family. RimJ subfamily.</text>
</comment>
<dbReference type="InterPro" id="IPR051531">
    <property type="entry name" value="N-acetyltransferase"/>
</dbReference>
<name>A0A1E7WHC4_9BURK</name>
<reference evidence="6" key="1">
    <citation type="journal article" date="2016" name="Front. Microbiol.">
        <title>Molecular Keys to the Janthinobacterium and Duganella spp. Interaction with the Plant Pathogen Fusarium graminearum.</title>
        <authorList>
            <person name="Haack F.S."/>
            <person name="Poehlein A."/>
            <person name="Kroger C."/>
            <person name="Voigt C.A."/>
            <person name="Piepenbring M."/>
            <person name="Bode H.B."/>
            <person name="Daniel R."/>
            <person name="Schafer W."/>
            <person name="Streit W.R."/>
        </authorList>
    </citation>
    <scope>NUCLEOTIDE SEQUENCE [LARGE SCALE GENOMIC DNA]</scope>
    <source>
        <strain evidence="6">T54</strain>
    </source>
</reference>
<comment type="caution">
    <text evidence="5">The sequence shown here is derived from an EMBL/GenBank/DDBJ whole genome shotgun (WGS) entry which is preliminary data.</text>
</comment>
<proteinExistence type="inferred from homology"/>
<dbReference type="PANTHER" id="PTHR43792">
    <property type="entry name" value="GNAT FAMILY, PUTATIVE (AFU_ORTHOLOGUE AFUA_3G00765)-RELATED-RELATED"/>
    <property type="match status" value="1"/>
</dbReference>
<accession>A0A1E7WHC4</accession>
<dbReference type="SUPFAM" id="SSF55729">
    <property type="entry name" value="Acyl-CoA N-acyltransferases (Nat)"/>
    <property type="match status" value="1"/>
</dbReference>
<dbReference type="InterPro" id="IPR000182">
    <property type="entry name" value="GNAT_dom"/>
</dbReference>
<dbReference type="CDD" id="cd04301">
    <property type="entry name" value="NAT_SF"/>
    <property type="match status" value="1"/>
</dbReference>
<dbReference type="InterPro" id="IPR016181">
    <property type="entry name" value="Acyl_CoA_acyltransferase"/>
</dbReference>
<evidence type="ECO:0000256" key="1">
    <source>
        <dbReference type="ARBA" id="ARBA00022679"/>
    </source>
</evidence>
<dbReference type="AlphaFoldDB" id="A0A1E7WHC4"/>
<dbReference type="GO" id="GO:0005737">
    <property type="term" value="C:cytoplasm"/>
    <property type="evidence" value="ECO:0007669"/>
    <property type="project" value="TreeGrafter"/>
</dbReference>
<protein>
    <submittedName>
        <fullName evidence="5">Ribosomal-protein-S5-alanine N-acetyltransferase</fullName>
    </submittedName>
</protein>